<dbReference type="AlphaFoldDB" id="A0A943I6H8"/>
<proteinExistence type="predicted"/>
<evidence type="ECO:0000313" key="2">
    <source>
        <dbReference type="Proteomes" id="UP000751224"/>
    </source>
</evidence>
<sequence>MAKFLDLTGLTSFTGKIKAWATGAFVAKEAGKGLSTNDYTTTEKNKLATLEPLTIKVVKVNGSPLTPDGSKAVNIDLSTYALKTAVTQEIAQAVSGIKSFEAKVVAELPESGQAGILYLVANEDEEEQNAYDEYLWINNKYEKLGTRSIDLSQYALKSELPTKVSQLTNDSGFQTSAQVGTIVDGKIVNKVDKVSGKQLSTEDYTTAEKQKLAGLNNYTHPTSDGNKHVPANGTTNAGKVLTAGATAGVYTWEAVPEPTAITEEEITQLWNEIVG</sequence>
<dbReference type="EMBL" id="JAGZCC010000028">
    <property type="protein sequence ID" value="MBS5588324.1"/>
    <property type="molecule type" value="Genomic_DNA"/>
</dbReference>
<protein>
    <submittedName>
        <fullName evidence="1">Uncharacterized protein</fullName>
    </submittedName>
</protein>
<reference evidence="1" key="1">
    <citation type="submission" date="2021-02" db="EMBL/GenBank/DDBJ databases">
        <title>Infant gut strain persistence is associated with maternal origin, phylogeny, and functional potential including surface adhesion and iron acquisition.</title>
        <authorList>
            <person name="Lou Y.C."/>
        </authorList>
    </citation>
    <scope>NUCLEOTIDE SEQUENCE</scope>
    <source>
        <strain evidence="1">L3_108_000G1_dasL3_108_000G1_metabat.metabat.11</strain>
    </source>
</reference>
<name>A0A943I6H8_9FIRM</name>
<comment type="caution">
    <text evidence="1">The sequence shown here is derived from an EMBL/GenBank/DDBJ whole genome shotgun (WGS) entry which is preliminary data.</text>
</comment>
<organism evidence="1 2">
    <name type="scientific">Thomasclavelia spiroformis</name>
    <dbReference type="NCBI Taxonomy" id="29348"/>
    <lineage>
        <taxon>Bacteria</taxon>
        <taxon>Bacillati</taxon>
        <taxon>Bacillota</taxon>
        <taxon>Erysipelotrichia</taxon>
        <taxon>Erysipelotrichales</taxon>
        <taxon>Coprobacillaceae</taxon>
        <taxon>Thomasclavelia</taxon>
    </lineage>
</organism>
<dbReference type="RefSeq" id="WP_303886953.1">
    <property type="nucleotide sequence ID" value="NZ_JAGZCC010000028.1"/>
</dbReference>
<gene>
    <name evidence="1" type="ORF">KHX14_05830</name>
</gene>
<accession>A0A943I6H8</accession>
<evidence type="ECO:0000313" key="1">
    <source>
        <dbReference type="EMBL" id="MBS5588324.1"/>
    </source>
</evidence>
<dbReference type="Proteomes" id="UP000751224">
    <property type="component" value="Unassembled WGS sequence"/>
</dbReference>